<name>A0A2A2TD47_9CYAN</name>
<dbReference type="AlphaFoldDB" id="A0A2A2TD47"/>
<protein>
    <submittedName>
        <fullName evidence="1">Uncharacterized protein</fullName>
    </submittedName>
</protein>
<organism evidence="1 2">
    <name type="scientific">Brunnivagina elsteri CCALA 953</name>
    <dbReference type="NCBI Taxonomy" id="987040"/>
    <lineage>
        <taxon>Bacteria</taxon>
        <taxon>Bacillati</taxon>
        <taxon>Cyanobacteriota</taxon>
        <taxon>Cyanophyceae</taxon>
        <taxon>Nostocales</taxon>
        <taxon>Calotrichaceae</taxon>
        <taxon>Brunnivagina</taxon>
    </lineage>
</organism>
<evidence type="ECO:0000313" key="1">
    <source>
        <dbReference type="EMBL" id="PAX51717.1"/>
    </source>
</evidence>
<dbReference type="OrthoDB" id="455352at2"/>
<dbReference type="Pfam" id="PF13551">
    <property type="entry name" value="HTH_29"/>
    <property type="match status" value="1"/>
</dbReference>
<dbReference type="Proteomes" id="UP000218238">
    <property type="component" value="Unassembled WGS sequence"/>
</dbReference>
<dbReference type="RefSeq" id="WP_095723945.1">
    <property type="nucleotide sequence ID" value="NZ_NTFS01000346.1"/>
</dbReference>
<evidence type="ECO:0000313" key="2">
    <source>
        <dbReference type="Proteomes" id="UP000218238"/>
    </source>
</evidence>
<dbReference type="EMBL" id="NTFS01000346">
    <property type="protein sequence ID" value="PAX51717.1"/>
    <property type="molecule type" value="Genomic_DNA"/>
</dbReference>
<keyword evidence="2" id="KW-1185">Reference proteome</keyword>
<gene>
    <name evidence="1" type="ORF">CK510_23255</name>
</gene>
<reference evidence="1 2" key="1">
    <citation type="submission" date="2017-08" db="EMBL/GenBank/DDBJ databases">
        <title>Draft genome sequence of filamentous cyanobacterium Calothrix elsteri CCALA 953.</title>
        <authorList>
            <person name="Gagunashvili A.N."/>
            <person name="Elster J."/>
            <person name="Andresson O.S."/>
        </authorList>
    </citation>
    <scope>NUCLEOTIDE SEQUENCE [LARGE SCALE GENOMIC DNA]</scope>
    <source>
        <strain evidence="1 2">CCALA 953</strain>
    </source>
</reference>
<sequence length="97" mass="11365">MSRPFKIEIAESEEELKKRLQTANLGNQKEKLIMLWWIKSGQLKKQQEIGKRLAKDTSTVTRWLQKYRSGGLSELLEIKKAPGAQRKITETAIRLWR</sequence>
<accession>A0A2A2TD47</accession>
<proteinExistence type="predicted"/>
<comment type="caution">
    <text evidence="1">The sequence shown here is derived from an EMBL/GenBank/DDBJ whole genome shotgun (WGS) entry which is preliminary data.</text>
</comment>